<gene>
    <name evidence="3" type="ORF">L3Y34_013719</name>
</gene>
<proteinExistence type="predicted"/>
<dbReference type="PANTHER" id="PTHR33940">
    <property type="entry name" value="PROTEIN CBG13625"/>
    <property type="match status" value="1"/>
</dbReference>
<dbReference type="AlphaFoldDB" id="A0AAE9CWL7"/>
<dbReference type="Proteomes" id="UP000827892">
    <property type="component" value="Chromosome X"/>
</dbReference>
<accession>A0AAE9CWL7</accession>
<feature type="domain" description="NTF2-like" evidence="2">
    <location>
        <begin position="27"/>
        <end position="135"/>
    </location>
</feature>
<evidence type="ECO:0000313" key="3">
    <source>
        <dbReference type="EMBL" id="ULT85174.1"/>
    </source>
</evidence>
<feature type="chain" id="PRO_5042101265" description="NTF2-like domain-containing protein" evidence="1">
    <location>
        <begin position="19"/>
        <end position="148"/>
    </location>
</feature>
<sequence>MWLAKFFLLPILFLMVFGFDPINKTDQKIQTFLGNLANKLATREVENVEGYFDPKFSFRACSEMFTLNGLVYRMNKVPKSESVKLSCDTWRWMDEGVRMTVHSKGLGQFSEKPMELLLNLDKTIVISGASMDCERRQRRNVAAASLEQ</sequence>
<evidence type="ECO:0000313" key="4">
    <source>
        <dbReference type="Proteomes" id="UP000827892"/>
    </source>
</evidence>
<evidence type="ECO:0000256" key="1">
    <source>
        <dbReference type="SAM" id="SignalP"/>
    </source>
</evidence>
<evidence type="ECO:0000259" key="2">
    <source>
        <dbReference type="Pfam" id="PF26530"/>
    </source>
</evidence>
<organism evidence="3 4">
    <name type="scientific">Caenorhabditis briggsae</name>
    <dbReference type="NCBI Taxonomy" id="6238"/>
    <lineage>
        <taxon>Eukaryota</taxon>
        <taxon>Metazoa</taxon>
        <taxon>Ecdysozoa</taxon>
        <taxon>Nematoda</taxon>
        <taxon>Chromadorea</taxon>
        <taxon>Rhabditida</taxon>
        <taxon>Rhabditina</taxon>
        <taxon>Rhabditomorpha</taxon>
        <taxon>Rhabditoidea</taxon>
        <taxon>Rhabditidae</taxon>
        <taxon>Peloderinae</taxon>
        <taxon>Caenorhabditis</taxon>
    </lineage>
</organism>
<name>A0AAE9CWL7_CAEBR</name>
<keyword evidence="1" id="KW-0732">Signal</keyword>
<reference evidence="3 4" key="1">
    <citation type="submission" date="2022-05" db="EMBL/GenBank/DDBJ databases">
        <title>Chromosome-level reference genomes for two strains of Caenorhabditis briggsae: an improved platform for comparative genomics.</title>
        <authorList>
            <person name="Stevens L."/>
            <person name="Andersen E.C."/>
        </authorList>
    </citation>
    <scope>NUCLEOTIDE SEQUENCE [LARGE SCALE GENOMIC DNA]</scope>
    <source>
        <strain evidence="3">QX1410_ONT</strain>
        <tissue evidence="3">Whole-organism</tissue>
    </source>
</reference>
<dbReference type="InterPro" id="IPR058721">
    <property type="entry name" value="NTF2_3"/>
</dbReference>
<protein>
    <recommendedName>
        <fullName evidence="2">NTF2-like domain-containing protein</fullName>
    </recommendedName>
</protein>
<feature type="signal peptide" evidence="1">
    <location>
        <begin position="1"/>
        <end position="18"/>
    </location>
</feature>
<dbReference type="Pfam" id="PF26530">
    <property type="entry name" value="NTF2_3"/>
    <property type="match status" value="1"/>
</dbReference>
<dbReference type="EMBL" id="CP090896">
    <property type="protein sequence ID" value="ULT85174.1"/>
    <property type="molecule type" value="Genomic_DNA"/>
</dbReference>
<dbReference type="PANTHER" id="PTHR33940:SF1">
    <property type="entry name" value="APOLIPOPHORIN-RELATED"/>
    <property type="match status" value="1"/>
</dbReference>